<accession>A0ABD3NIH5</accession>
<comment type="caution">
    <text evidence="1">The sequence shown here is derived from an EMBL/GenBank/DDBJ whole genome shotgun (WGS) entry which is preliminary data.</text>
</comment>
<proteinExistence type="predicted"/>
<evidence type="ECO:0000313" key="2">
    <source>
        <dbReference type="Proteomes" id="UP001530400"/>
    </source>
</evidence>
<dbReference type="EMBL" id="JALLPJ020001144">
    <property type="protein sequence ID" value="KAL3775647.1"/>
    <property type="molecule type" value="Genomic_DNA"/>
</dbReference>
<dbReference type="AlphaFoldDB" id="A0ABD3NIH5"/>
<reference evidence="1 2" key="1">
    <citation type="submission" date="2024-10" db="EMBL/GenBank/DDBJ databases">
        <title>Updated reference genomes for cyclostephanoid diatoms.</title>
        <authorList>
            <person name="Roberts W.R."/>
            <person name="Alverson A.J."/>
        </authorList>
    </citation>
    <scope>NUCLEOTIDE SEQUENCE [LARGE SCALE GENOMIC DNA]</scope>
    <source>
        <strain evidence="1 2">AJA010-31</strain>
    </source>
</reference>
<gene>
    <name evidence="1" type="ORF">ACHAWO_000716</name>
</gene>
<protein>
    <submittedName>
        <fullName evidence="1">Uncharacterized protein</fullName>
    </submittedName>
</protein>
<dbReference type="Proteomes" id="UP001530400">
    <property type="component" value="Unassembled WGS sequence"/>
</dbReference>
<evidence type="ECO:0000313" key="1">
    <source>
        <dbReference type="EMBL" id="KAL3775647.1"/>
    </source>
</evidence>
<sequence>MTDGTAPIAHIMPPSLTTFFSHQKSWWRHLDPCSILWRVFRRINLIQKGRLTRLSWLTEYMQCSLTCSCERRYNDQVEGSEGSCTRRPCSKMSS</sequence>
<organism evidence="1 2">
    <name type="scientific">Cyclotella atomus</name>
    <dbReference type="NCBI Taxonomy" id="382360"/>
    <lineage>
        <taxon>Eukaryota</taxon>
        <taxon>Sar</taxon>
        <taxon>Stramenopiles</taxon>
        <taxon>Ochrophyta</taxon>
        <taxon>Bacillariophyta</taxon>
        <taxon>Coscinodiscophyceae</taxon>
        <taxon>Thalassiosirophycidae</taxon>
        <taxon>Stephanodiscales</taxon>
        <taxon>Stephanodiscaceae</taxon>
        <taxon>Cyclotella</taxon>
    </lineage>
</organism>
<keyword evidence="2" id="KW-1185">Reference proteome</keyword>
<name>A0ABD3NIH5_9STRA</name>